<accession>A0AAV4A2R4</accession>
<evidence type="ECO:0000256" key="4">
    <source>
        <dbReference type="ARBA" id="ARBA00022989"/>
    </source>
</evidence>
<dbReference type="PANTHER" id="PTHR16007">
    <property type="entry name" value="EPIDIDYMAL MEMBRANE PROTEIN E9-RELATED"/>
    <property type="match status" value="1"/>
</dbReference>
<dbReference type="Proteomes" id="UP000735302">
    <property type="component" value="Unassembled WGS sequence"/>
</dbReference>
<reference evidence="7 8" key="1">
    <citation type="journal article" date="2021" name="Elife">
        <title>Chloroplast acquisition without the gene transfer in kleptoplastic sea slugs, Plakobranchus ocellatus.</title>
        <authorList>
            <person name="Maeda T."/>
            <person name="Takahashi S."/>
            <person name="Yoshida T."/>
            <person name="Shimamura S."/>
            <person name="Takaki Y."/>
            <person name="Nagai Y."/>
            <person name="Toyoda A."/>
            <person name="Suzuki Y."/>
            <person name="Arimoto A."/>
            <person name="Ishii H."/>
            <person name="Satoh N."/>
            <person name="Nishiyama T."/>
            <person name="Hasebe M."/>
            <person name="Maruyama T."/>
            <person name="Minagawa J."/>
            <person name="Obokata J."/>
            <person name="Shigenobu S."/>
        </authorList>
    </citation>
    <scope>NUCLEOTIDE SEQUENCE [LARGE SCALE GENOMIC DNA]</scope>
</reference>
<dbReference type="GO" id="GO:0016020">
    <property type="term" value="C:membrane"/>
    <property type="evidence" value="ECO:0007669"/>
    <property type="project" value="UniProtKB-SubCell"/>
</dbReference>
<dbReference type="InterPro" id="IPR042127">
    <property type="entry name" value="TMEM45"/>
</dbReference>
<protein>
    <submittedName>
        <fullName evidence="7">Uncharacterized protein</fullName>
    </submittedName>
</protein>
<organism evidence="7 8">
    <name type="scientific">Plakobranchus ocellatus</name>
    <dbReference type="NCBI Taxonomy" id="259542"/>
    <lineage>
        <taxon>Eukaryota</taxon>
        <taxon>Metazoa</taxon>
        <taxon>Spiralia</taxon>
        <taxon>Lophotrochozoa</taxon>
        <taxon>Mollusca</taxon>
        <taxon>Gastropoda</taxon>
        <taxon>Heterobranchia</taxon>
        <taxon>Euthyneura</taxon>
        <taxon>Panpulmonata</taxon>
        <taxon>Sacoglossa</taxon>
        <taxon>Placobranchoidea</taxon>
        <taxon>Plakobranchidae</taxon>
        <taxon>Plakobranchus</taxon>
    </lineage>
</organism>
<feature type="transmembrane region" description="Helical" evidence="6">
    <location>
        <begin position="12"/>
        <end position="34"/>
    </location>
</feature>
<keyword evidence="8" id="KW-1185">Reference proteome</keyword>
<dbReference type="InterPro" id="IPR006904">
    <property type="entry name" value="DUF716"/>
</dbReference>
<evidence type="ECO:0000313" key="7">
    <source>
        <dbReference type="EMBL" id="GFO01167.1"/>
    </source>
</evidence>
<dbReference type="PANTHER" id="PTHR16007:SF15">
    <property type="entry name" value="TRANSMEMBRANE PROTEIN 45B"/>
    <property type="match status" value="1"/>
</dbReference>
<comment type="similarity">
    <text evidence="2">Belongs to the TMEM45 family.</text>
</comment>
<evidence type="ECO:0000313" key="8">
    <source>
        <dbReference type="Proteomes" id="UP000735302"/>
    </source>
</evidence>
<dbReference type="AlphaFoldDB" id="A0AAV4A2R4"/>
<evidence type="ECO:0000256" key="2">
    <source>
        <dbReference type="ARBA" id="ARBA00006948"/>
    </source>
</evidence>
<keyword evidence="5 6" id="KW-0472">Membrane</keyword>
<evidence type="ECO:0000256" key="3">
    <source>
        <dbReference type="ARBA" id="ARBA00022692"/>
    </source>
</evidence>
<proteinExistence type="inferred from homology"/>
<evidence type="ECO:0000256" key="5">
    <source>
        <dbReference type="ARBA" id="ARBA00023136"/>
    </source>
</evidence>
<evidence type="ECO:0000256" key="1">
    <source>
        <dbReference type="ARBA" id="ARBA00004141"/>
    </source>
</evidence>
<comment type="subcellular location">
    <subcellularLocation>
        <location evidence="1">Membrane</location>
        <topology evidence="1">Multi-pass membrane protein</topology>
    </subcellularLocation>
</comment>
<dbReference type="EMBL" id="BLXT01003199">
    <property type="protein sequence ID" value="GFO01167.1"/>
    <property type="molecule type" value="Genomic_DNA"/>
</dbReference>
<dbReference type="Pfam" id="PF04819">
    <property type="entry name" value="DUF716"/>
    <property type="match status" value="1"/>
</dbReference>
<name>A0AAV4A2R4_9GAST</name>
<comment type="caution">
    <text evidence="7">The sequence shown here is derived from an EMBL/GenBank/DDBJ whole genome shotgun (WGS) entry which is preliminary data.</text>
</comment>
<keyword evidence="3 6" id="KW-0812">Transmembrane</keyword>
<keyword evidence="4 6" id="KW-1133">Transmembrane helix</keyword>
<evidence type="ECO:0000256" key="6">
    <source>
        <dbReference type="SAM" id="Phobius"/>
    </source>
</evidence>
<gene>
    <name evidence="7" type="ORF">PoB_002767200</name>
</gene>
<feature type="transmembrane region" description="Helical" evidence="6">
    <location>
        <begin position="54"/>
        <end position="82"/>
    </location>
</feature>
<sequence length="141" mass="16312">MKWREGVWTMVTRAYGVLTLGTWFTHVGFMLYVHNKFPGGQRSDLDRSDPNNVTYVKAMFGMHLFVNLLITVGVYMSVYVLLKLRYGITLKPDMHKALYEYQYQHLSLTEYKSGSETKRLHCNGKQENGAEFTPMLSESEA</sequence>